<dbReference type="InterPro" id="IPR012337">
    <property type="entry name" value="RNaseH-like_sf"/>
</dbReference>
<dbReference type="SUPFAM" id="SSF56672">
    <property type="entry name" value="DNA/RNA polymerases"/>
    <property type="match status" value="1"/>
</dbReference>
<dbReference type="Proteomes" id="UP001229421">
    <property type="component" value="Unassembled WGS sequence"/>
</dbReference>
<dbReference type="InterPro" id="IPR043502">
    <property type="entry name" value="DNA/RNA_pol_sf"/>
</dbReference>
<proteinExistence type="predicted"/>
<dbReference type="PANTHER" id="PTHR47481:SF39">
    <property type="entry name" value="TRANSCRIPTION FACTOR INTERACTOR AND REGULATOR CCHC(ZN) FAMILY"/>
    <property type="match status" value="1"/>
</dbReference>
<sequence length="1323" mass="148022">MAFIAAFTTQEKTSHNSHKFAFTLSPTNYVYWRMMIHPFLVTDNMFGYIDGTIPCPTATITTSGSGSGADATAATTRSNPNHATWLSNDAHVRMLIISTVSEASYHHVIEGTSRELWLSLQRAYEPHTISREFTLKQQLLKIEMKGDETPIAYLARAQSYATALANIGEPVKDKDLVMQVISGLREEYNGLKSNLLGRQVPVAFNELHGLLSDHDYIIHKTQPINQPPQAFTVAVDSRSAAPSTGSEAHSTAPSSQLLAIHQLASQLGYQLTPAAPSQAFYGSRSSSNNRGRGNYQNRGRGRGNNNRSTGGNRGQFEWASNTNTVYGSCNRYGIGHIPSQCPNMDPSTMRPRHSANYAENRSTASTNWFPDTGANSHVTPDLASLGTSEAYMGDDALHDISTRTTLLTGPSKDGLYSLALPQLRSIHKSAFSATRASSTVWHQRLGHPHPRLLRTMLSKYLLPVSDKHFNSVCASCQLGKSSKLSLNKSSFRSNGILDLIFCDVWGPASDLSFDGHRYFMLCVDQYSKFMWIFHLKQKSDVYSTFKQFVYMVERQFNTKVKNVQTDWGGEFRNLSTYFNSIGITHRRSCPHTSEQNGIVERRHRHVVETGLSLLAESAVPRRFWHFAFDTAVYLINRMPSRSNSNTSPFEIVYKRQPDYSFLRIFGCQCFPYLRPYHPHKIDFRSTPCIFLGYSPDHHGYRCLDPTTDRLYIARHVRFNESLFPFQPQLASTNPISSEPYTTLMPFPPPSSPNPPDQPDQHTTPATNAPISTPTTPNIPTPPQPTAPIPTPMTPNIPTTPPPPPSPPPPFRPRPANLRPNPKPRIPFDPSAFHSTTTPSPSTPNHLPKSTPSPKSNQPDPSTDSIHLPPDFEPTTFTVANKFPEWRHAMAKEYSALVENGTWSLVPPVSGTNVIDCKWVYRIKRDKTGAPCRYKARLVAKGFTQQQVVTTTTGRQKCISSWRSARNSLSPATTRLCSKTDPSLFIYNYRGTLIYFLVYVDDIIVTGNNSAAINKVVSKLSDEFALKDLGELDYFLGVEIVRKNNDIILSQQKYIMELLQRAGLSNAKPVPTPMSTSSPLSLHDSPPFSDPVKYRQLVGALQYVTLSRPDITFAVNRVCQFMHAPTDNHWSAVKRILRYLLGTARHELLLKHASGSTLHAFTDSHWNNLEAFSDADWAGCPDDRRSTGGFAIYLGSNLVSWTARKQRTVSRSSTESEYKAMADTVAELTWLETLLSELGLVKKTAPTLWCDNLGATYLSANPVFHARTKHVEVDFHFVREKVARGQLRVQFISTHDQLADIFTKPLPTDRFLFLRSKLQVASWP</sequence>
<feature type="region of interest" description="Disordered" evidence="1">
    <location>
        <begin position="277"/>
        <end position="316"/>
    </location>
</feature>
<dbReference type="Gene3D" id="3.30.420.10">
    <property type="entry name" value="Ribonuclease H-like superfamily/Ribonuclease H"/>
    <property type="match status" value="1"/>
</dbReference>
<dbReference type="InterPro" id="IPR057670">
    <property type="entry name" value="SH3_retrovirus"/>
</dbReference>
<feature type="domain" description="Integrase catalytic" evidence="2">
    <location>
        <begin position="491"/>
        <end position="656"/>
    </location>
</feature>
<dbReference type="InterPro" id="IPR001584">
    <property type="entry name" value="Integrase_cat-core"/>
</dbReference>
<dbReference type="InterPro" id="IPR025724">
    <property type="entry name" value="GAG-pre-integrase_dom"/>
</dbReference>
<keyword evidence="4" id="KW-1185">Reference proteome</keyword>
<dbReference type="GO" id="GO:0015074">
    <property type="term" value="P:DNA integration"/>
    <property type="evidence" value="ECO:0007669"/>
    <property type="project" value="InterPro"/>
</dbReference>
<dbReference type="SUPFAM" id="SSF53098">
    <property type="entry name" value="Ribonuclease H-like"/>
    <property type="match status" value="1"/>
</dbReference>
<dbReference type="GO" id="GO:0003676">
    <property type="term" value="F:nucleic acid binding"/>
    <property type="evidence" value="ECO:0007669"/>
    <property type="project" value="InterPro"/>
</dbReference>
<feature type="compositionally biased region" description="Polar residues" evidence="1">
    <location>
        <begin position="729"/>
        <end position="740"/>
    </location>
</feature>
<accession>A0AAD8K255</accession>
<dbReference type="Pfam" id="PF07727">
    <property type="entry name" value="RVT_2"/>
    <property type="match status" value="1"/>
</dbReference>
<organism evidence="3 4">
    <name type="scientific">Tagetes erecta</name>
    <name type="common">African marigold</name>
    <dbReference type="NCBI Taxonomy" id="13708"/>
    <lineage>
        <taxon>Eukaryota</taxon>
        <taxon>Viridiplantae</taxon>
        <taxon>Streptophyta</taxon>
        <taxon>Embryophyta</taxon>
        <taxon>Tracheophyta</taxon>
        <taxon>Spermatophyta</taxon>
        <taxon>Magnoliopsida</taxon>
        <taxon>eudicotyledons</taxon>
        <taxon>Gunneridae</taxon>
        <taxon>Pentapetalae</taxon>
        <taxon>asterids</taxon>
        <taxon>campanulids</taxon>
        <taxon>Asterales</taxon>
        <taxon>Asteraceae</taxon>
        <taxon>Asteroideae</taxon>
        <taxon>Heliantheae alliance</taxon>
        <taxon>Tageteae</taxon>
        <taxon>Tagetes</taxon>
    </lineage>
</organism>
<feature type="compositionally biased region" description="Polar residues" evidence="1">
    <location>
        <begin position="847"/>
        <end position="864"/>
    </location>
</feature>
<feature type="compositionally biased region" description="Pro residues" evidence="1">
    <location>
        <begin position="776"/>
        <end position="812"/>
    </location>
</feature>
<feature type="compositionally biased region" description="Low complexity" evidence="1">
    <location>
        <begin position="760"/>
        <end position="775"/>
    </location>
</feature>
<comment type="caution">
    <text evidence="3">The sequence shown here is derived from an EMBL/GenBank/DDBJ whole genome shotgun (WGS) entry which is preliminary data.</text>
</comment>
<feature type="compositionally biased region" description="Low complexity" evidence="1">
    <location>
        <begin position="282"/>
        <end position="310"/>
    </location>
</feature>
<dbReference type="PROSITE" id="PS50994">
    <property type="entry name" value="INTEGRASE"/>
    <property type="match status" value="1"/>
</dbReference>
<feature type="compositionally biased region" description="Low complexity" evidence="1">
    <location>
        <begin position="834"/>
        <end position="843"/>
    </location>
</feature>
<feature type="compositionally biased region" description="Polar residues" evidence="1">
    <location>
        <begin position="240"/>
        <end position="253"/>
    </location>
</feature>
<dbReference type="EMBL" id="JAUHHV010000008">
    <property type="protein sequence ID" value="KAK1414359.1"/>
    <property type="molecule type" value="Genomic_DNA"/>
</dbReference>
<dbReference type="Pfam" id="PF14223">
    <property type="entry name" value="Retrotran_gag_2"/>
    <property type="match status" value="1"/>
</dbReference>
<dbReference type="InterPro" id="IPR036397">
    <property type="entry name" value="RNaseH_sf"/>
</dbReference>
<evidence type="ECO:0000313" key="4">
    <source>
        <dbReference type="Proteomes" id="UP001229421"/>
    </source>
</evidence>
<evidence type="ECO:0000313" key="3">
    <source>
        <dbReference type="EMBL" id="KAK1414359.1"/>
    </source>
</evidence>
<dbReference type="Pfam" id="PF13976">
    <property type="entry name" value="gag_pre-integrs"/>
    <property type="match status" value="1"/>
</dbReference>
<evidence type="ECO:0000259" key="2">
    <source>
        <dbReference type="PROSITE" id="PS50994"/>
    </source>
</evidence>
<reference evidence="3" key="1">
    <citation type="journal article" date="2023" name="bioRxiv">
        <title>Improved chromosome-level genome assembly for marigold (Tagetes erecta).</title>
        <authorList>
            <person name="Jiang F."/>
            <person name="Yuan L."/>
            <person name="Wang S."/>
            <person name="Wang H."/>
            <person name="Xu D."/>
            <person name="Wang A."/>
            <person name="Fan W."/>
        </authorList>
    </citation>
    <scope>NUCLEOTIDE SEQUENCE</scope>
    <source>
        <strain evidence="3">WSJ</strain>
        <tissue evidence="3">Leaf</tissue>
    </source>
</reference>
<dbReference type="Pfam" id="PF25597">
    <property type="entry name" value="SH3_retrovirus"/>
    <property type="match status" value="1"/>
</dbReference>
<dbReference type="CDD" id="cd09272">
    <property type="entry name" value="RNase_HI_RT_Ty1"/>
    <property type="match status" value="1"/>
</dbReference>
<protein>
    <recommendedName>
        <fullName evidence="2">Integrase catalytic domain-containing protein</fullName>
    </recommendedName>
</protein>
<feature type="region of interest" description="Disordered" evidence="1">
    <location>
        <begin position="234"/>
        <end position="253"/>
    </location>
</feature>
<name>A0AAD8K255_TARER</name>
<evidence type="ECO:0000256" key="1">
    <source>
        <dbReference type="SAM" id="MobiDB-lite"/>
    </source>
</evidence>
<feature type="region of interest" description="Disordered" evidence="1">
    <location>
        <begin position="729"/>
        <end position="872"/>
    </location>
</feature>
<gene>
    <name evidence="3" type="ORF">QVD17_30103</name>
</gene>
<feature type="compositionally biased region" description="Pro residues" evidence="1">
    <location>
        <begin position="745"/>
        <end position="757"/>
    </location>
</feature>
<dbReference type="InterPro" id="IPR013103">
    <property type="entry name" value="RVT_2"/>
</dbReference>
<dbReference type="PANTHER" id="PTHR47481">
    <property type="match status" value="1"/>
</dbReference>